<gene>
    <name evidence="2" type="ORF">GCM10017584_22400</name>
</gene>
<sequence>MEQRISLVTFGVDDLARARAFYEDGLGWTPAAAQDGVCFYQLNGIGLSLFGRSDLEEDARHPIDGTFSGVTIALNERSVEEVDAVFAQAEAAGARILKAPERVFWGGYSGYFADLDGHVWEVAYNPSWEIADDGSIAIA</sequence>
<evidence type="ECO:0000313" key="2">
    <source>
        <dbReference type="EMBL" id="GLJ76666.1"/>
    </source>
</evidence>
<dbReference type="PANTHER" id="PTHR36503:SF1">
    <property type="entry name" value="BLR2520 PROTEIN"/>
    <property type="match status" value="1"/>
</dbReference>
<dbReference type="CDD" id="cd07251">
    <property type="entry name" value="VOC_like"/>
    <property type="match status" value="1"/>
</dbReference>
<keyword evidence="3" id="KW-1185">Reference proteome</keyword>
<dbReference type="RefSeq" id="WP_271177323.1">
    <property type="nucleotide sequence ID" value="NZ_BAAAJO010000008.1"/>
</dbReference>
<feature type="domain" description="VOC" evidence="1">
    <location>
        <begin position="4"/>
        <end position="125"/>
    </location>
</feature>
<dbReference type="InterPro" id="IPR029068">
    <property type="entry name" value="Glyas_Bleomycin-R_OHBP_Dase"/>
</dbReference>
<dbReference type="InterPro" id="IPR037523">
    <property type="entry name" value="VOC_core"/>
</dbReference>
<dbReference type="PROSITE" id="PS51819">
    <property type="entry name" value="VOC"/>
    <property type="match status" value="1"/>
</dbReference>
<evidence type="ECO:0000313" key="3">
    <source>
        <dbReference type="Proteomes" id="UP001142372"/>
    </source>
</evidence>
<proteinExistence type="predicted"/>
<dbReference type="AlphaFoldDB" id="A0A9W6M0A2"/>
<organism evidence="2 3">
    <name type="scientific">Leifsonia poae</name>
    <dbReference type="NCBI Taxonomy" id="110933"/>
    <lineage>
        <taxon>Bacteria</taxon>
        <taxon>Bacillati</taxon>
        <taxon>Actinomycetota</taxon>
        <taxon>Actinomycetes</taxon>
        <taxon>Micrococcales</taxon>
        <taxon>Microbacteriaceae</taxon>
        <taxon>Leifsonia</taxon>
    </lineage>
</organism>
<reference evidence="2" key="2">
    <citation type="submission" date="2023-01" db="EMBL/GenBank/DDBJ databases">
        <authorList>
            <person name="Sun Q."/>
            <person name="Evtushenko L."/>
        </authorList>
    </citation>
    <scope>NUCLEOTIDE SEQUENCE</scope>
    <source>
        <strain evidence="2">VKM Ac-1401</strain>
    </source>
</reference>
<evidence type="ECO:0000259" key="1">
    <source>
        <dbReference type="PROSITE" id="PS51819"/>
    </source>
</evidence>
<dbReference type="PANTHER" id="PTHR36503">
    <property type="entry name" value="BLR2520 PROTEIN"/>
    <property type="match status" value="1"/>
</dbReference>
<dbReference type="Gene3D" id="3.10.180.10">
    <property type="entry name" value="2,3-Dihydroxybiphenyl 1,2-Dioxygenase, domain 1"/>
    <property type="match status" value="1"/>
</dbReference>
<reference evidence="2" key="1">
    <citation type="journal article" date="2014" name="Int. J. Syst. Evol. Microbiol.">
        <title>Complete genome sequence of Corynebacterium casei LMG S-19264T (=DSM 44701T), isolated from a smear-ripened cheese.</title>
        <authorList>
            <consortium name="US DOE Joint Genome Institute (JGI-PGF)"/>
            <person name="Walter F."/>
            <person name="Albersmeier A."/>
            <person name="Kalinowski J."/>
            <person name="Ruckert C."/>
        </authorList>
    </citation>
    <scope>NUCLEOTIDE SEQUENCE</scope>
    <source>
        <strain evidence="2">VKM Ac-1401</strain>
    </source>
</reference>
<name>A0A9W6M0A2_9MICO</name>
<dbReference type="Pfam" id="PF00903">
    <property type="entry name" value="Glyoxalase"/>
    <property type="match status" value="1"/>
</dbReference>
<dbReference type="SUPFAM" id="SSF54593">
    <property type="entry name" value="Glyoxalase/Bleomycin resistance protein/Dihydroxybiphenyl dioxygenase"/>
    <property type="match status" value="1"/>
</dbReference>
<protein>
    <submittedName>
        <fullName evidence="2">Glyoxalase</fullName>
    </submittedName>
</protein>
<dbReference type="Proteomes" id="UP001142372">
    <property type="component" value="Unassembled WGS sequence"/>
</dbReference>
<comment type="caution">
    <text evidence="2">The sequence shown here is derived from an EMBL/GenBank/DDBJ whole genome shotgun (WGS) entry which is preliminary data.</text>
</comment>
<dbReference type="InterPro" id="IPR004360">
    <property type="entry name" value="Glyas_Fos-R_dOase_dom"/>
</dbReference>
<dbReference type="EMBL" id="BSEN01000010">
    <property type="protein sequence ID" value="GLJ76666.1"/>
    <property type="molecule type" value="Genomic_DNA"/>
</dbReference>
<accession>A0A9W6M0A2</accession>